<dbReference type="PROSITE" id="PS00280">
    <property type="entry name" value="BPTI_KUNITZ_1"/>
    <property type="match status" value="1"/>
</dbReference>
<proteinExistence type="inferred from homology"/>
<dbReference type="Gene3D" id="4.10.410.10">
    <property type="entry name" value="Pancreatic trypsin inhibitor Kunitz domain"/>
    <property type="match status" value="1"/>
</dbReference>
<sequence>MTCLTLYFCSKPLVQGPCLASLRRFGYDPTTKKCVKFTYGGCDGNENNFATRAECRETCKDYSTYDPRDVCKLPAERGPCMDNIPRCARFPLIHISMKMNTWIFLNFVLFSKTK</sequence>
<evidence type="ECO:0000256" key="2">
    <source>
        <dbReference type="ARBA" id="ARBA00038506"/>
    </source>
</evidence>
<dbReference type="GO" id="GO:0004867">
    <property type="term" value="F:serine-type endopeptidase inhibitor activity"/>
    <property type="evidence" value="ECO:0007669"/>
    <property type="project" value="InterPro"/>
</dbReference>
<accession>A0A0B1S0E7</accession>
<dbReference type="PANTHER" id="PTHR46751:SF1">
    <property type="entry name" value="WAP FOUR-DISULFIDE CORE DOMAIN PROTEIN 6A"/>
    <property type="match status" value="1"/>
</dbReference>
<dbReference type="PROSITE" id="PS50279">
    <property type="entry name" value="BPTI_KUNITZ_2"/>
    <property type="match status" value="1"/>
</dbReference>
<reference evidence="4 5" key="1">
    <citation type="submission" date="2014-03" db="EMBL/GenBank/DDBJ databases">
        <title>Draft genome of the hookworm Oesophagostomum dentatum.</title>
        <authorList>
            <person name="Mitreva M."/>
        </authorList>
    </citation>
    <scope>NUCLEOTIDE SEQUENCE [LARGE SCALE GENOMIC DNA]</scope>
    <source>
        <strain evidence="4 5">OD-Hann</strain>
    </source>
</reference>
<protein>
    <submittedName>
        <fullName evidence="4">Kunitz/Bovine pancreatic trypsin inhibitor domain protein</fullName>
    </submittedName>
</protein>
<gene>
    <name evidence="4" type="ORF">OESDEN_21960</name>
</gene>
<dbReference type="EMBL" id="KN609793">
    <property type="protein sequence ID" value="KHJ78419.1"/>
    <property type="molecule type" value="Genomic_DNA"/>
</dbReference>
<dbReference type="SUPFAM" id="SSF57362">
    <property type="entry name" value="BPTI-like"/>
    <property type="match status" value="1"/>
</dbReference>
<dbReference type="Proteomes" id="UP000053660">
    <property type="component" value="Unassembled WGS sequence"/>
</dbReference>
<dbReference type="OrthoDB" id="5871431at2759"/>
<comment type="similarity">
    <text evidence="2">Belongs to the venom Kunitz-type family. 03 (sub-Kunitz) subfamily.</text>
</comment>
<dbReference type="CDD" id="cd00109">
    <property type="entry name" value="Kunitz-type"/>
    <property type="match status" value="1"/>
</dbReference>
<evidence type="ECO:0000259" key="3">
    <source>
        <dbReference type="PROSITE" id="PS50279"/>
    </source>
</evidence>
<keyword evidence="1" id="KW-1015">Disulfide bond</keyword>
<feature type="domain" description="BPTI/Kunitz inhibitor" evidence="3">
    <location>
        <begin position="9"/>
        <end position="59"/>
    </location>
</feature>
<evidence type="ECO:0000313" key="4">
    <source>
        <dbReference type="EMBL" id="KHJ78419.1"/>
    </source>
</evidence>
<dbReference type="PRINTS" id="PR00759">
    <property type="entry name" value="BASICPTASE"/>
</dbReference>
<dbReference type="SMART" id="SM00131">
    <property type="entry name" value="KU"/>
    <property type="match status" value="1"/>
</dbReference>
<name>A0A0B1S0E7_OESDE</name>
<dbReference type="InterPro" id="IPR002223">
    <property type="entry name" value="Kunitz_BPTI"/>
</dbReference>
<dbReference type="Pfam" id="PF00014">
    <property type="entry name" value="Kunitz_BPTI"/>
    <property type="match status" value="1"/>
</dbReference>
<dbReference type="InterPro" id="IPR051388">
    <property type="entry name" value="Serpin_venom_toxin"/>
</dbReference>
<evidence type="ECO:0000313" key="5">
    <source>
        <dbReference type="Proteomes" id="UP000053660"/>
    </source>
</evidence>
<keyword evidence="5" id="KW-1185">Reference proteome</keyword>
<organism evidence="4 5">
    <name type="scientific">Oesophagostomum dentatum</name>
    <name type="common">Nodular worm</name>
    <dbReference type="NCBI Taxonomy" id="61180"/>
    <lineage>
        <taxon>Eukaryota</taxon>
        <taxon>Metazoa</taxon>
        <taxon>Ecdysozoa</taxon>
        <taxon>Nematoda</taxon>
        <taxon>Chromadorea</taxon>
        <taxon>Rhabditida</taxon>
        <taxon>Rhabditina</taxon>
        <taxon>Rhabditomorpha</taxon>
        <taxon>Strongyloidea</taxon>
        <taxon>Strongylidae</taxon>
        <taxon>Oesophagostomum</taxon>
    </lineage>
</organism>
<evidence type="ECO:0000256" key="1">
    <source>
        <dbReference type="ARBA" id="ARBA00023157"/>
    </source>
</evidence>
<dbReference type="PANTHER" id="PTHR46751">
    <property type="entry name" value="EPPIN"/>
    <property type="match status" value="1"/>
</dbReference>
<dbReference type="InterPro" id="IPR020901">
    <property type="entry name" value="Prtase_inh_Kunz-CS"/>
</dbReference>
<dbReference type="AlphaFoldDB" id="A0A0B1S0E7"/>
<dbReference type="InterPro" id="IPR036880">
    <property type="entry name" value="Kunitz_BPTI_sf"/>
</dbReference>